<organism evidence="1 2">
    <name type="scientific">Aquimarina spongiae</name>
    <dbReference type="NCBI Taxonomy" id="570521"/>
    <lineage>
        <taxon>Bacteria</taxon>
        <taxon>Pseudomonadati</taxon>
        <taxon>Bacteroidota</taxon>
        <taxon>Flavobacteriia</taxon>
        <taxon>Flavobacteriales</taxon>
        <taxon>Flavobacteriaceae</taxon>
        <taxon>Aquimarina</taxon>
    </lineage>
</organism>
<accession>A0A1M6CEI0</accession>
<dbReference type="SUPFAM" id="SSF53474">
    <property type="entry name" value="alpha/beta-Hydrolases"/>
    <property type="match status" value="1"/>
</dbReference>
<dbReference type="OrthoDB" id="9784036at2"/>
<keyword evidence="1" id="KW-0378">Hydrolase</keyword>
<dbReference type="EMBL" id="FQYP01000002">
    <property type="protein sequence ID" value="SHI59251.1"/>
    <property type="molecule type" value="Genomic_DNA"/>
</dbReference>
<name>A0A1M6CEI0_9FLAO</name>
<dbReference type="Proteomes" id="UP000184432">
    <property type="component" value="Unassembled WGS sequence"/>
</dbReference>
<dbReference type="PANTHER" id="PTHR48098">
    <property type="entry name" value="ENTEROCHELIN ESTERASE-RELATED"/>
    <property type="match status" value="1"/>
</dbReference>
<dbReference type="InterPro" id="IPR029058">
    <property type="entry name" value="AB_hydrolase_fold"/>
</dbReference>
<proteinExistence type="predicted"/>
<protein>
    <submittedName>
        <fullName evidence="1">Predicted hydrolase of the alpha/beta superfamily</fullName>
    </submittedName>
</protein>
<dbReference type="STRING" id="570521.SAMN04488508_10272"/>
<keyword evidence="2" id="KW-1185">Reference proteome</keyword>
<reference evidence="2" key="1">
    <citation type="submission" date="2016-11" db="EMBL/GenBank/DDBJ databases">
        <authorList>
            <person name="Varghese N."/>
            <person name="Submissions S."/>
        </authorList>
    </citation>
    <scope>NUCLEOTIDE SEQUENCE [LARGE SCALE GENOMIC DNA]</scope>
    <source>
        <strain evidence="2">DSM 22623</strain>
    </source>
</reference>
<dbReference type="RefSeq" id="WP_073314608.1">
    <property type="nucleotide sequence ID" value="NZ_FQYP01000002.1"/>
</dbReference>
<dbReference type="PANTHER" id="PTHR48098:SF6">
    <property type="entry name" value="FERRI-BACILLIBACTIN ESTERASE BESA"/>
    <property type="match status" value="1"/>
</dbReference>
<dbReference type="GO" id="GO:0016787">
    <property type="term" value="F:hydrolase activity"/>
    <property type="evidence" value="ECO:0007669"/>
    <property type="project" value="UniProtKB-KW"/>
</dbReference>
<dbReference type="PROSITE" id="PS51257">
    <property type="entry name" value="PROKAR_LIPOPROTEIN"/>
    <property type="match status" value="1"/>
</dbReference>
<dbReference type="AlphaFoldDB" id="A0A1M6CEI0"/>
<dbReference type="InterPro" id="IPR050583">
    <property type="entry name" value="Mycobacterial_A85_antigen"/>
</dbReference>
<gene>
    <name evidence="1" type="ORF">SAMN04488508_10272</name>
</gene>
<sequence length="308" mass="34519">MRRLTTFLVTIVLIGCNQTKTPSTQAVATSEPTNALKESKVVIHKNVESKFVDARNVEVYLPKGYDENSTEKYRVLYMHDGQNVFNPETSYTGIDWGVDETLDSLLENGKIKKTIIVAAWNNGPKRFVEYMPKAPAEATATPEAKKGLKDNTGFDQLYSDDYLQFLVEELKPFIDKTYNVSTLVEDTSVMGSSMGGLISLYAICKYPKVFGAAGCVSTHWPVPVLGDAFIGTLATSLPDPETHKIYFDFGTEGLDAQYEPFQIKVDKIMADKGYTQEKNWITKKFEGAGHNEKSWKSRIHIPLEFLLN</sequence>
<dbReference type="Gene3D" id="3.40.50.1820">
    <property type="entry name" value="alpha/beta hydrolase"/>
    <property type="match status" value="1"/>
</dbReference>
<evidence type="ECO:0000313" key="1">
    <source>
        <dbReference type="EMBL" id="SHI59251.1"/>
    </source>
</evidence>
<evidence type="ECO:0000313" key="2">
    <source>
        <dbReference type="Proteomes" id="UP000184432"/>
    </source>
</evidence>
<dbReference type="Pfam" id="PF00756">
    <property type="entry name" value="Esterase"/>
    <property type="match status" value="1"/>
</dbReference>
<dbReference type="InterPro" id="IPR000801">
    <property type="entry name" value="Esterase-like"/>
</dbReference>